<dbReference type="CDD" id="cd01127">
    <property type="entry name" value="TrwB_TraG_TraD_VirD4"/>
    <property type="match status" value="2"/>
</dbReference>
<dbReference type="PANTHER" id="PTHR30121:SF6">
    <property type="entry name" value="SLR6007 PROTEIN"/>
    <property type="match status" value="1"/>
</dbReference>
<dbReference type="STRING" id="587909.SAMN05421810_11823"/>
<evidence type="ECO:0000259" key="1">
    <source>
        <dbReference type="Pfam" id="PF12696"/>
    </source>
</evidence>
<keyword evidence="2" id="KW-0238">DNA-binding</keyword>
<dbReference type="AlphaFoldDB" id="A0A1I6B1B5"/>
<dbReference type="PANTHER" id="PTHR30121">
    <property type="entry name" value="UNCHARACTERIZED PROTEIN YJGR-RELATED"/>
    <property type="match status" value="1"/>
</dbReference>
<dbReference type="InterPro" id="IPR032689">
    <property type="entry name" value="TraG-D_C"/>
</dbReference>
<dbReference type="InterPro" id="IPR027417">
    <property type="entry name" value="P-loop_NTPase"/>
</dbReference>
<name>A0A1I6B1B5_9PSEU</name>
<dbReference type="SUPFAM" id="SSF52540">
    <property type="entry name" value="P-loop containing nucleoside triphosphate hydrolases"/>
    <property type="match status" value="1"/>
</dbReference>
<keyword evidence="3" id="KW-1185">Reference proteome</keyword>
<dbReference type="GO" id="GO:0003677">
    <property type="term" value="F:DNA binding"/>
    <property type="evidence" value="ECO:0007669"/>
    <property type="project" value="UniProtKB-KW"/>
</dbReference>
<gene>
    <name evidence="2" type="ORF">SAMN05421810_11823</name>
</gene>
<dbReference type="Pfam" id="PF12696">
    <property type="entry name" value="TraG-D_C"/>
    <property type="match status" value="1"/>
</dbReference>
<reference evidence="3" key="1">
    <citation type="submission" date="2016-10" db="EMBL/GenBank/DDBJ databases">
        <authorList>
            <person name="Varghese N."/>
            <person name="Submissions S."/>
        </authorList>
    </citation>
    <scope>NUCLEOTIDE SEQUENCE [LARGE SCALE GENOMIC DNA]</scope>
    <source>
        <strain evidence="3">CGMCC 4.5579</strain>
    </source>
</reference>
<dbReference type="InterPro" id="IPR051162">
    <property type="entry name" value="T4SS_component"/>
</dbReference>
<evidence type="ECO:0000313" key="3">
    <source>
        <dbReference type="Proteomes" id="UP000198727"/>
    </source>
</evidence>
<dbReference type="EMBL" id="FOWW01000018">
    <property type="protein sequence ID" value="SFQ74716.1"/>
    <property type="molecule type" value="Genomic_DNA"/>
</dbReference>
<accession>A0A1I6B1B5</accession>
<proteinExistence type="predicted"/>
<evidence type="ECO:0000313" key="2">
    <source>
        <dbReference type="EMBL" id="SFQ74716.1"/>
    </source>
</evidence>
<dbReference type="Gene3D" id="3.40.50.300">
    <property type="entry name" value="P-loop containing nucleotide triphosphate hydrolases"/>
    <property type="match status" value="2"/>
</dbReference>
<protein>
    <submittedName>
        <fullName evidence="2">Type IV secretion-system coupling protein DNA-binding domain-containing protein</fullName>
    </submittedName>
</protein>
<dbReference type="Proteomes" id="UP000198727">
    <property type="component" value="Unassembled WGS sequence"/>
</dbReference>
<feature type="domain" description="TraD/TraG TraM recognition site" evidence="1">
    <location>
        <begin position="252"/>
        <end position="320"/>
    </location>
</feature>
<sequence>MAWRAMAGSIGATGSGKSELMARMILADAEAGRGVVVVDPKGDLVSDILMRLPEELGEKVVLFDADSRARPPVLNPLEGEDKARAVDNLVSIFSRIYAASWGPRTDDILRAGLLTLTALPGTPTLVDLPKLLTVPAFRRRACDQIDDDVLRGFWSWYDDLSEASRAQVIAPLMNKVRGFLLRPFVRAAVAGGDSTVDMDEVLNTGGICLVRIARDALGMETARLVGSIVVARTWQAATRRARIPQRKRRDCGLYIDECHNFLNLAYPLEDMLAEARGYRLSMTLAHQYLGQLPKDLEEGISTNSRSKVFFNASPEDAKRLARHTLPRLSDHDLSNLGVYHVAARLVLGGEEAPPFTAVTEKLPPAIPGRAKAIRKAARINARPPVAEADSPTDRAT</sequence>
<organism evidence="2 3">
    <name type="scientific">Amycolatopsis arida</name>
    <dbReference type="NCBI Taxonomy" id="587909"/>
    <lineage>
        <taxon>Bacteria</taxon>
        <taxon>Bacillati</taxon>
        <taxon>Actinomycetota</taxon>
        <taxon>Actinomycetes</taxon>
        <taxon>Pseudonocardiales</taxon>
        <taxon>Pseudonocardiaceae</taxon>
        <taxon>Amycolatopsis</taxon>
    </lineage>
</organism>